<sequence length="153" mass="16215">MLQNAASDPSDTDHIDGAAQALLEVVTELALVMDEENRLLAEGMPAGVVPTAERKTELAADYAALWEGVRADVAQTLADDPEFSETLIQAVGDLREIAAENVARLEAAILASRRRVDAALAALRDEAGVGRPYGADGETQVGRYSVVGTNFHI</sequence>
<name>A0ABW5CFG8_9PROT</name>
<dbReference type="Proteomes" id="UP001597296">
    <property type="component" value="Unassembled WGS sequence"/>
</dbReference>
<keyword evidence="2" id="KW-1185">Reference proteome</keyword>
<protein>
    <recommendedName>
        <fullName evidence="3">FlgN protein</fullName>
    </recommendedName>
</protein>
<proteinExistence type="predicted"/>
<dbReference type="RefSeq" id="WP_377318123.1">
    <property type="nucleotide sequence ID" value="NZ_JBHUIY010000038.1"/>
</dbReference>
<dbReference type="EMBL" id="JBHUIY010000038">
    <property type="protein sequence ID" value="MFD2235182.1"/>
    <property type="molecule type" value="Genomic_DNA"/>
</dbReference>
<reference evidence="2" key="1">
    <citation type="journal article" date="2019" name="Int. J. Syst. Evol. Microbiol.">
        <title>The Global Catalogue of Microorganisms (GCM) 10K type strain sequencing project: providing services to taxonomists for standard genome sequencing and annotation.</title>
        <authorList>
            <consortium name="The Broad Institute Genomics Platform"/>
            <consortium name="The Broad Institute Genome Sequencing Center for Infectious Disease"/>
            <person name="Wu L."/>
            <person name="Ma J."/>
        </authorList>
    </citation>
    <scope>NUCLEOTIDE SEQUENCE [LARGE SCALE GENOMIC DNA]</scope>
    <source>
        <strain evidence="2">KCTC 15012</strain>
    </source>
</reference>
<gene>
    <name evidence="1" type="ORF">ACFSNB_15330</name>
</gene>
<comment type="caution">
    <text evidence="1">The sequence shown here is derived from an EMBL/GenBank/DDBJ whole genome shotgun (WGS) entry which is preliminary data.</text>
</comment>
<organism evidence="1 2">
    <name type="scientific">Phaeospirillum tilakii</name>
    <dbReference type="NCBI Taxonomy" id="741673"/>
    <lineage>
        <taxon>Bacteria</taxon>
        <taxon>Pseudomonadati</taxon>
        <taxon>Pseudomonadota</taxon>
        <taxon>Alphaproteobacteria</taxon>
        <taxon>Rhodospirillales</taxon>
        <taxon>Rhodospirillaceae</taxon>
        <taxon>Phaeospirillum</taxon>
    </lineage>
</organism>
<accession>A0ABW5CFG8</accession>
<evidence type="ECO:0000313" key="2">
    <source>
        <dbReference type="Proteomes" id="UP001597296"/>
    </source>
</evidence>
<evidence type="ECO:0000313" key="1">
    <source>
        <dbReference type="EMBL" id="MFD2235182.1"/>
    </source>
</evidence>
<evidence type="ECO:0008006" key="3">
    <source>
        <dbReference type="Google" id="ProtNLM"/>
    </source>
</evidence>